<dbReference type="Proteomes" id="UP000837932">
    <property type="component" value="Unassembled WGS sequence"/>
</dbReference>
<gene>
    <name evidence="2" type="ORF">EMA8858_03812</name>
</gene>
<dbReference type="EMBL" id="CAKLPY010000005">
    <property type="protein sequence ID" value="CAH0997678.1"/>
    <property type="molecule type" value="Genomic_DNA"/>
</dbReference>
<feature type="signal peptide" evidence="1">
    <location>
        <begin position="1"/>
        <end position="27"/>
    </location>
</feature>
<evidence type="ECO:0000313" key="2">
    <source>
        <dbReference type="EMBL" id="CAH0997678.1"/>
    </source>
</evidence>
<accession>A0ABN8F2D6</accession>
<proteinExistence type="predicted"/>
<comment type="caution">
    <text evidence="2">The sequence shown here is derived from an EMBL/GenBank/DDBJ whole genome shotgun (WGS) entry which is preliminary data.</text>
</comment>
<protein>
    <submittedName>
        <fullName evidence="2">Uncharacterized protein</fullName>
    </submittedName>
</protein>
<reference evidence="2" key="1">
    <citation type="submission" date="2021-12" db="EMBL/GenBank/DDBJ databases">
        <authorList>
            <person name="Rodrigo-Torres L."/>
            <person name="Arahal R. D."/>
            <person name="Lucena T."/>
        </authorList>
    </citation>
    <scope>NUCLEOTIDE SEQUENCE</scope>
    <source>
        <strain evidence="2">CECT 8858</strain>
    </source>
</reference>
<evidence type="ECO:0000256" key="1">
    <source>
        <dbReference type="SAM" id="SignalP"/>
    </source>
</evidence>
<name>A0ABN8F2D6_9BACT</name>
<evidence type="ECO:0000313" key="3">
    <source>
        <dbReference type="Proteomes" id="UP000837932"/>
    </source>
</evidence>
<organism evidence="2 3">
    <name type="scientific">Emticicia aquatica</name>
    <dbReference type="NCBI Taxonomy" id="1681835"/>
    <lineage>
        <taxon>Bacteria</taxon>
        <taxon>Pseudomonadati</taxon>
        <taxon>Bacteroidota</taxon>
        <taxon>Cytophagia</taxon>
        <taxon>Cytophagales</taxon>
        <taxon>Leadbetterellaceae</taxon>
        <taxon>Emticicia</taxon>
    </lineage>
</organism>
<keyword evidence="1" id="KW-0732">Signal</keyword>
<keyword evidence="3" id="KW-1185">Reference proteome</keyword>
<feature type="chain" id="PRO_5046299216" evidence="1">
    <location>
        <begin position="28"/>
        <end position="1305"/>
    </location>
</feature>
<sequence length="1305" mass="131767">MEKMKKQFYKCLLFIAVLIAGTQMAQAQQKIGTSPGTLEQSAVLELGSSDVAGAKKGFLGPRVNLPSATTYSLGPVGTAAVDGMIVYAIGASGLPAGYYVWQNAKWNLIQAGAAATTNSLGFSGSTLTSTVNGVDGTVTLPTASGTVTGLLSSANFNTFNGKENVLGFSNGLTRNTNAIKLGGALTENTFIATTAAFNMNYTGAGKLNAPLGGFGMPQDSRRGIFSSFGVSTGAVYGMEQVSFGQSGNQTALRLFSGTGVIAFGNYTDSTNYNEAGRFMSGRFGLGTINPSNKLHVVGTNPLKLEGLQTITPLTTDSVLVFSGAGGVIKKALVSSLVGAGVTASNGLNESGGVVQLGGTLSKATTVAQSTFNLSFTGTGNVGIGTTNPTSKLSVVETNPLKLVGLQAITPTVNDSVLVYLSAGGGVIKRASITSLVGAGVTAENGVSELGGKVTLGGNLLIPTTIGTTATNTLSLTGIQAKTAESATLALNDSILVISNTGRLVYRAASSVSPVSSVTAGNGLAVSASGALSMTAPTASSITGGADVTAGSPKVALGGTPLGAALKAFTVDVNEGNLSLANIGGTLPVTKLVTGTDKQVLQVVGTTPTWVTPSAANSQNIYTTDGTLTGSRTVSQATNNLIFSGTGKTIVGTIAAPSLTHAGRLAAVTGSNAIPSLTIMNDSTTKVGNEASIGFRTQGSLGGYGYTARISAVQTDAVSVKTALSFGTYDGSGGAAERMRIASNGLITVNNLAGTGSRMVVANASGDLSTQAIPTGTVASVGLSVPNIFTTGAAITSSGNLTLGLATQSPNLVWAGPSSGTAAAMPTFRALALADLPAIPASALIGTGSTSGQALISTGPTTAPTWQPLPASTNIYNADGALTGSRTVAMGANNLTFTGTTGLTAIQSKTVVGATTTTSGAKLSVTSSGPDFSFEVDHIGAGPANSGGNIRIRSARAAGTASLLGEVIGSYRVAGSTTAGFSTSVMSMSAVAEENFTSTNQGTGIAFNTVPLGSTSTVNFPERMRISANGDVGIGTSAPRAKLHIQGSGLANDTLIHFGTDRPFAFLQRGTTLTSALDLYSLHDKPFGITGSTGRVFQANLNPGSESVNILSSFSSLNIDRGYSNSNVRLNSLDTLELQSGSGTTNANQIALLPNGFVSIGSYGTSTKPAPKSTLDVNGSLSLSTNYFATATTNTAEVVTPSTPNGSIFELTAEHHTLFVNAANQSSTFGTVVRIPYPASCAGRVYVIRKVDETSNAVSFVTNSAAALTTWTPSFLKVTQTAIINSLNYVKTIRIQSDGNNWWVID</sequence>